<dbReference type="RefSeq" id="WP_041501240.1">
    <property type="nucleotide sequence ID" value="NZ_BJDV01000005.1"/>
</dbReference>
<dbReference type="EMBL" id="CP012559">
    <property type="protein sequence ID" value="ALB29633.1"/>
    <property type="molecule type" value="Genomic_DNA"/>
</dbReference>
<dbReference type="Proteomes" id="UP000061546">
    <property type="component" value="Chromosome"/>
</dbReference>
<evidence type="ECO:0000256" key="1">
    <source>
        <dbReference type="ARBA" id="ARBA00023015"/>
    </source>
</evidence>
<dbReference type="SUPFAM" id="SSF46785">
    <property type="entry name" value="Winged helix' DNA-binding domain"/>
    <property type="match status" value="1"/>
</dbReference>
<evidence type="ECO:0000313" key="5">
    <source>
        <dbReference type="EMBL" id="ALB29633.1"/>
    </source>
</evidence>
<dbReference type="GO" id="GO:0003677">
    <property type="term" value="F:DNA binding"/>
    <property type="evidence" value="ECO:0007669"/>
    <property type="project" value="UniProtKB-KW"/>
</dbReference>
<dbReference type="InterPro" id="IPR036390">
    <property type="entry name" value="WH_DNA-bd_sf"/>
</dbReference>
<keyword evidence="6" id="KW-1185">Reference proteome</keyword>
<dbReference type="OrthoDB" id="384891at2"/>
<dbReference type="PROSITE" id="PS50995">
    <property type="entry name" value="HTH_MARR_2"/>
    <property type="match status" value="1"/>
</dbReference>
<dbReference type="InterPro" id="IPR036388">
    <property type="entry name" value="WH-like_DNA-bd_sf"/>
</dbReference>
<evidence type="ECO:0000256" key="2">
    <source>
        <dbReference type="ARBA" id="ARBA00023125"/>
    </source>
</evidence>
<dbReference type="Gene3D" id="1.10.10.10">
    <property type="entry name" value="Winged helix-like DNA-binding domain superfamily/Winged helix DNA-binding domain"/>
    <property type="match status" value="1"/>
</dbReference>
<organism evidence="5 6">
    <name type="scientific">Companilactobacillus heilongjiangensis</name>
    <dbReference type="NCBI Taxonomy" id="1074467"/>
    <lineage>
        <taxon>Bacteria</taxon>
        <taxon>Bacillati</taxon>
        <taxon>Bacillota</taxon>
        <taxon>Bacilli</taxon>
        <taxon>Lactobacillales</taxon>
        <taxon>Lactobacillaceae</taxon>
        <taxon>Companilactobacillus</taxon>
    </lineage>
</organism>
<dbReference type="PANTHER" id="PTHR42756">
    <property type="entry name" value="TRANSCRIPTIONAL REGULATOR, MARR"/>
    <property type="match status" value="1"/>
</dbReference>
<gene>
    <name evidence="5" type="ORF">JP39_09855</name>
</gene>
<dbReference type="AlphaFoldDB" id="A0A0K2LEM7"/>
<keyword evidence="3" id="KW-0804">Transcription</keyword>
<evidence type="ECO:0000259" key="4">
    <source>
        <dbReference type="PROSITE" id="PS50995"/>
    </source>
</evidence>
<dbReference type="PANTHER" id="PTHR42756:SF1">
    <property type="entry name" value="TRANSCRIPTIONAL REPRESSOR OF EMRAB OPERON"/>
    <property type="match status" value="1"/>
</dbReference>
<dbReference type="SMART" id="SM00347">
    <property type="entry name" value="HTH_MARR"/>
    <property type="match status" value="1"/>
</dbReference>
<evidence type="ECO:0000256" key="3">
    <source>
        <dbReference type="ARBA" id="ARBA00023163"/>
    </source>
</evidence>
<accession>A0A0K2LEM7</accession>
<keyword evidence="2" id="KW-0238">DNA-binding</keyword>
<proteinExistence type="predicted"/>
<feature type="domain" description="HTH marR-type" evidence="4">
    <location>
        <begin position="3"/>
        <end position="137"/>
    </location>
</feature>
<dbReference type="InterPro" id="IPR000835">
    <property type="entry name" value="HTH_MarR-typ"/>
</dbReference>
<evidence type="ECO:0000313" key="6">
    <source>
        <dbReference type="Proteomes" id="UP000061546"/>
    </source>
</evidence>
<protein>
    <submittedName>
        <fullName evidence="5">MarR family transcriptional regulator</fullName>
    </submittedName>
</protein>
<dbReference type="KEGG" id="lhi:JP39_09855"/>
<dbReference type="GO" id="GO:0003700">
    <property type="term" value="F:DNA-binding transcription factor activity"/>
    <property type="evidence" value="ECO:0007669"/>
    <property type="project" value="InterPro"/>
</dbReference>
<dbReference type="STRING" id="1074467.JP39_09855"/>
<dbReference type="Pfam" id="PF12802">
    <property type="entry name" value="MarR_2"/>
    <property type="match status" value="1"/>
</dbReference>
<name>A0A0K2LEM7_9LACO</name>
<sequence length="141" mass="16770">MSEHYTNRLLKIAANQITRELDLFAHKYDTTWMQMSVIDYLSRQGDKEMFQRDIEHEFFIQRSTATVLLQRMEKRDLLYRQSSTTDARQKSVFLTDKSRNLETEINQFMNHQQKVLEENFSSAEIATFEKILKFYANGGEA</sequence>
<reference evidence="5 6" key="1">
    <citation type="submission" date="2015-08" db="EMBL/GenBank/DDBJ databases">
        <title>Genomic sequence of Lactobacillus heilongjiangensis DSM 28069, isolated from Chinese traditional pickle.</title>
        <authorList>
            <person name="Jiang X."/>
            <person name="Zheng B."/>
            <person name="Cheng H."/>
        </authorList>
    </citation>
    <scope>NUCLEOTIDE SEQUENCE [LARGE SCALE GENOMIC DNA]</scope>
    <source>
        <strain evidence="5 6">DSM 28069</strain>
    </source>
</reference>
<keyword evidence="1" id="KW-0805">Transcription regulation</keyword>